<sequence>MPETRRRESIRAACRIVAATRTAAVEPPPLPLAAWERVAALAQLLEVAQARRWRHAHERCRERLRRAASELRRQLDECDGELARRTPDEASTLRDVVADLDALEREFVDVRIDLKESLLAVVTESIVLEGVELGPFEIELAWDRRAVRSFSYAVRALSPRPATGDESVVHPHVRDDQLCEGEGHAAIRAALHDRRLLDFFTIVAQTLATYNGESAFASLEHWAARRCTDCGATVDDDEGSCCERCESSLCGDCDCGCSSCGRTACSTCGASCAACHEHCCQSCLEKCSHCHEDCCERCCHDGECSICRTAAADEQEVNSGEAAADPPPTPVSGDSANAVRLGEAALLA</sequence>
<reference evidence="2 3" key="1">
    <citation type="submission" date="2019-02" db="EMBL/GenBank/DDBJ databases">
        <title>Deep-cultivation of Planctomycetes and their phenomic and genomic characterization uncovers novel biology.</title>
        <authorList>
            <person name="Wiegand S."/>
            <person name="Jogler M."/>
            <person name="Boedeker C."/>
            <person name="Pinto D."/>
            <person name="Vollmers J."/>
            <person name="Rivas-Marin E."/>
            <person name="Kohn T."/>
            <person name="Peeters S.H."/>
            <person name="Heuer A."/>
            <person name="Rast P."/>
            <person name="Oberbeckmann S."/>
            <person name="Bunk B."/>
            <person name="Jeske O."/>
            <person name="Meyerdierks A."/>
            <person name="Storesund J.E."/>
            <person name="Kallscheuer N."/>
            <person name="Luecker S."/>
            <person name="Lage O.M."/>
            <person name="Pohl T."/>
            <person name="Merkel B.J."/>
            <person name="Hornburger P."/>
            <person name="Mueller R.-W."/>
            <person name="Bruemmer F."/>
            <person name="Labrenz M."/>
            <person name="Spormann A.M."/>
            <person name="Op den Camp H."/>
            <person name="Overmann J."/>
            <person name="Amann R."/>
            <person name="Jetten M.S.M."/>
            <person name="Mascher T."/>
            <person name="Medema M.H."/>
            <person name="Devos D.P."/>
            <person name="Kaster A.-K."/>
            <person name="Ovreas L."/>
            <person name="Rohde M."/>
            <person name="Galperin M.Y."/>
            <person name="Jogler C."/>
        </authorList>
    </citation>
    <scope>NUCLEOTIDE SEQUENCE [LARGE SCALE GENOMIC DNA]</scope>
    <source>
        <strain evidence="2 3">I41</strain>
    </source>
</reference>
<dbReference type="EMBL" id="CP036339">
    <property type="protein sequence ID" value="QDT73611.1"/>
    <property type="molecule type" value="Genomic_DNA"/>
</dbReference>
<dbReference type="AlphaFoldDB" id="A0A517TZ12"/>
<keyword evidence="3" id="KW-1185">Reference proteome</keyword>
<dbReference type="KEGG" id="llh:I41_28000"/>
<evidence type="ECO:0000313" key="3">
    <source>
        <dbReference type="Proteomes" id="UP000317909"/>
    </source>
</evidence>
<gene>
    <name evidence="2" type="ORF">I41_28000</name>
</gene>
<dbReference type="Proteomes" id="UP000317909">
    <property type="component" value="Chromosome"/>
</dbReference>
<organism evidence="2 3">
    <name type="scientific">Lacipirellula limnantheis</name>
    <dbReference type="NCBI Taxonomy" id="2528024"/>
    <lineage>
        <taxon>Bacteria</taxon>
        <taxon>Pseudomonadati</taxon>
        <taxon>Planctomycetota</taxon>
        <taxon>Planctomycetia</taxon>
        <taxon>Pirellulales</taxon>
        <taxon>Lacipirellulaceae</taxon>
        <taxon>Lacipirellula</taxon>
    </lineage>
</organism>
<protein>
    <submittedName>
        <fullName evidence="2">Uncharacterized protein</fullName>
    </submittedName>
</protein>
<feature type="coiled-coil region" evidence="1">
    <location>
        <begin position="54"/>
        <end position="81"/>
    </location>
</feature>
<proteinExistence type="predicted"/>
<evidence type="ECO:0000256" key="1">
    <source>
        <dbReference type="SAM" id="Coils"/>
    </source>
</evidence>
<dbReference type="OrthoDB" id="258484at2"/>
<keyword evidence="1" id="KW-0175">Coiled coil</keyword>
<accession>A0A517TZ12</accession>
<evidence type="ECO:0000313" key="2">
    <source>
        <dbReference type="EMBL" id="QDT73611.1"/>
    </source>
</evidence>
<dbReference type="RefSeq" id="WP_145433183.1">
    <property type="nucleotide sequence ID" value="NZ_CP036339.1"/>
</dbReference>
<name>A0A517TZ12_9BACT</name>